<accession>A0A7I8VS01</accession>
<dbReference type="GO" id="GO:0016020">
    <property type="term" value="C:membrane"/>
    <property type="evidence" value="ECO:0007669"/>
    <property type="project" value="UniProtKB-SubCell"/>
</dbReference>
<keyword evidence="4 5" id="KW-0472">Membrane</keyword>
<dbReference type="PANTHER" id="PTHR20661">
    <property type="entry name" value="PHOSPHATIDYLINOSITOL-GLYCAN BIOSYNTHESIS CLASS W PROTEIN"/>
    <property type="match status" value="1"/>
</dbReference>
<dbReference type="GO" id="GO:0032216">
    <property type="term" value="F:glucosaminyl-phosphatidylinositol O-acyltransferase activity"/>
    <property type="evidence" value="ECO:0007669"/>
    <property type="project" value="TreeGrafter"/>
</dbReference>
<name>A0A7I8VS01_9ANNE</name>
<proteinExistence type="predicted"/>
<dbReference type="OrthoDB" id="15270at2759"/>
<dbReference type="InterPro" id="IPR009447">
    <property type="entry name" value="PIGW/GWT1"/>
</dbReference>
<evidence type="ECO:0000256" key="2">
    <source>
        <dbReference type="ARBA" id="ARBA00022692"/>
    </source>
</evidence>
<dbReference type="PANTHER" id="PTHR20661:SF0">
    <property type="entry name" value="PHOSPHATIDYLINOSITOL-GLYCAN BIOSYNTHESIS CLASS W PROTEIN"/>
    <property type="match status" value="1"/>
</dbReference>
<feature type="transmembrane region" description="Helical" evidence="5">
    <location>
        <begin position="84"/>
        <end position="102"/>
    </location>
</feature>
<dbReference type="Pfam" id="PF06423">
    <property type="entry name" value="GWT1"/>
    <property type="match status" value="1"/>
</dbReference>
<evidence type="ECO:0000313" key="6">
    <source>
        <dbReference type="EMBL" id="CAD5118462.1"/>
    </source>
</evidence>
<comment type="caution">
    <text evidence="6">The sequence shown here is derived from an EMBL/GenBank/DDBJ whole genome shotgun (WGS) entry which is preliminary data.</text>
</comment>
<sequence>MPTILTKKEEHEKFISNLTGTSITEIAFVQFYPILLFLLKELIVAFLLKDAFINTGLKFILDFFVLIIPMLVASTIGSNFLYELYIITTLIIVGFLLVIPQLEKAGRKKISIKEEINKFFQDTFANEIPGITHFRSYANIGTAILILAIDFSVCPRRFAKTENFGTGLMDIGVGSFVFANGIVSPQATGKSGVDNSFWRNIKKNLISSLPLIGLGFGRLYSLKATDYHEHVTEYGIHWNFFFTLAIVKVDLL</sequence>
<dbReference type="GO" id="GO:0072659">
    <property type="term" value="P:protein localization to plasma membrane"/>
    <property type="evidence" value="ECO:0007669"/>
    <property type="project" value="TreeGrafter"/>
</dbReference>
<evidence type="ECO:0000256" key="4">
    <source>
        <dbReference type="ARBA" id="ARBA00023136"/>
    </source>
</evidence>
<dbReference type="EMBL" id="CAJFCJ010000009">
    <property type="protein sequence ID" value="CAD5118462.1"/>
    <property type="molecule type" value="Genomic_DNA"/>
</dbReference>
<keyword evidence="7" id="KW-1185">Reference proteome</keyword>
<evidence type="ECO:0000256" key="1">
    <source>
        <dbReference type="ARBA" id="ARBA00004141"/>
    </source>
</evidence>
<dbReference type="GO" id="GO:0005783">
    <property type="term" value="C:endoplasmic reticulum"/>
    <property type="evidence" value="ECO:0007669"/>
    <property type="project" value="TreeGrafter"/>
</dbReference>
<comment type="subcellular location">
    <subcellularLocation>
        <location evidence="1">Membrane</location>
        <topology evidence="1">Multi-pass membrane protein</topology>
    </subcellularLocation>
</comment>
<keyword evidence="3 5" id="KW-1133">Transmembrane helix</keyword>
<dbReference type="AlphaFoldDB" id="A0A7I8VS01"/>
<evidence type="ECO:0000256" key="3">
    <source>
        <dbReference type="ARBA" id="ARBA00022989"/>
    </source>
</evidence>
<dbReference type="GO" id="GO:0006506">
    <property type="term" value="P:GPI anchor biosynthetic process"/>
    <property type="evidence" value="ECO:0007669"/>
    <property type="project" value="InterPro"/>
</dbReference>
<dbReference type="Proteomes" id="UP000549394">
    <property type="component" value="Unassembled WGS sequence"/>
</dbReference>
<keyword evidence="2 5" id="KW-0812">Transmembrane</keyword>
<protein>
    <submittedName>
        <fullName evidence="6">DgyrCDS7167</fullName>
    </submittedName>
</protein>
<feature type="transmembrane region" description="Helical" evidence="5">
    <location>
        <begin position="26"/>
        <end position="47"/>
    </location>
</feature>
<evidence type="ECO:0000256" key="5">
    <source>
        <dbReference type="SAM" id="Phobius"/>
    </source>
</evidence>
<reference evidence="6 7" key="1">
    <citation type="submission" date="2020-08" db="EMBL/GenBank/DDBJ databases">
        <authorList>
            <person name="Hejnol A."/>
        </authorList>
    </citation>
    <scope>NUCLEOTIDE SEQUENCE [LARGE SCALE GENOMIC DNA]</scope>
</reference>
<organism evidence="6 7">
    <name type="scientific">Dimorphilus gyrociliatus</name>
    <dbReference type="NCBI Taxonomy" id="2664684"/>
    <lineage>
        <taxon>Eukaryota</taxon>
        <taxon>Metazoa</taxon>
        <taxon>Spiralia</taxon>
        <taxon>Lophotrochozoa</taxon>
        <taxon>Annelida</taxon>
        <taxon>Polychaeta</taxon>
        <taxon>Polychaeta incertae sedis</taxon>
        <taxon>Dinophilidae</taxon>
        <taxon>Dimorphilus</taxon>
    </lineage>
</organism>
<feature type="transmembrane region" description="Helical" evidence="5">
    <location>
        <begin position="59"/>
        <end position="78"/>
    </location>
</feature>
<gene>
    <name evidence="6" type="ORF">DGYR_LOCUS6836</name>
</gene>
<evidence type="ECO:0000313" key="7">
    <source>
        <dbReference type="Proteomes" id="UP000549394"/>
    </source>
</evidence>